<comment type="subcellular location">
    <subcellularLocation>
        <location evidence="14">Cell membrane</location>
        <topology evidence="14">Multi-pass membrane protein</topology>
    </subcellularLocation>
    <subcellularLocation>
        <location evidence="1">Membrane</location>
        <topology evidence="1">Multi-pass membrane protein</topology>
    </subcellularLocation>
</comment>
<evidence type="ECO:0000256" key="14">
    <source>
        <dbReference type="RuleBase" id="RU000456"/>
    </source>
</evidence>
<dbReference type="PANTHER" id="PTHR22888">
    <property type="entry name" value="CYTOCHROME C OXIDASE, SUBUNIT II"/>
    <property type="match status" value="1"/>
</dbReference>
<evidence type="ECO:0000256" key="16">
    <source>
        <dbReference type="SAM" id="Phobius"/>
    </source>
</evidence>
<dbReference type="CDD" id="cd13919">
    <property type="entry name" value="CuRO_HCO_II_like_5"/>
    <property type="match status" value="1"/>
</dbReference>
<dbReference type="InterPro" id="IPR008972">
    <property type="entry name" value="Cupredoxin"/>
</dbReference>
<comment type="similarity">
    <text evidence="2 14">Belongs to the cytochrome c oxidase subunit 2 family.</text>
</comment>
<dbReference type="InterPro" id="IPR045187">
    <property type="entry name" value="CcO_II"/>
</dbReference>
<comment type="catalytic activity">
    <reaction evidence="13 15">
        <text>4 Fe(II)-[cytochrome c] + O2 + 8 H(+)(in) = 4 Fe(III)-[cytochrome c] + 2 H2O + 4 H(+)(out)</text>
        <dbReference type="Rhea" id="RHEA:11436"/>
        <dbReference type="Rhea" id="RHEA-COMP:10350"/>
        <dbReference type="Rhea" id="RHEA-COMP:14399"/>
        <dbReference type="ChEBI" id="CHEBI:15377"/>
        <dbReference type="ChEBI" id="CHEBI:15378"/>
        <dbReference type="ChEBI" id="CHEBI:15379"/>
        <dbReference type="ChEBI" id="CHEBI:29033"/>
        <dbReference type="ChEBI" id="CHEBI:29034"/>
        <dbReference type="EC" id="7.1.1.9"/>
    </reaction>
</comment>
<dbReference type="Proteomes" id="UP000010478">
    <property type="component" value="Chromosome"/>
</dbReference>
<keyword evidence="3 14" id="KW-0813">Transport</keyword>
<dbReference type="EMBL" id="CP003614">
    <property type="protein sequence ID" value="AFZ07040.1"/>
    <property type="molecule type" value="Genomic_DNA"/>
</dbReference>
<evidence type="ECO:0000256" key="8">
    <source>
        <dbReference type="ARBA" id="ARBA00022982"/>
    </source>
</evidence>
<evidence type="ECO:0000256" key="9">
    <source>
        <dbReference type="ARBA" id="ARBA00022989"/>
    </source>
</evidence>
<keyword evidence="9 16" id="KW-1133">Transmembrane helix</keyword>
<dbReference type="InterPro" id="IPR011759">
    <property type="entry name" value="Cyt_c_oxidase_su2_TM_dom"/>
</dbReference>
<dbReference type="HOGENOM" id="CLU_036876_4_2_3"/>
<evidence type="ECO:0000256" key="3">
    <source>
        <dbReference type="ARBA" id="ARBA00022448"/>
    </source>
</evidence>
<dbReference type="InterPro" id="IPR002429">
    <property type="entry name" value="CcO_II-like_C"/>
</dbReference>
<dbReference type="RefSeq" id="WP_015176329.1">
    <property type="nucleotide sequence ID" value="NC_019729.1"/>
</dbReference>
<dbReference type="PANTHER" id="PTHR22888:SF9">
    <property type="entry name" value="CYTOCHROME C OXIDASE SUBUNIT 2"/>
    <property type="match status" value="1"/>
</dbReference>
<keyword evidence="20" id="KW-1185">Reference proteome</keyword>
<evidence type="ECO:0000259" key="18">
    <source>
        <dbReference type="PROSITE" id="PS50999"/>
    </source>
</evidence>
<evidence type="ECO:0000256" key="1">
    <source>
        <dbReference type="ARBA" id="ARBA00004141"/>
    </source>
</evidence>
<feature type="transmembrane region" description="Helical" evidence="16">
    <location>
        <begin position="89"/>
        <end position="109"/>
    </location>
</feature>
<evidence type="ECO:0000256" key="6">
    <source>
        <dbReference type="ARBA" id="ARBA00022723"/>
    </source>
</evidence>
<feature type="transmembrane region" description="Helical" evidence="16">
    <location>
        <begin position="7"/>
        <end position="24"/>
    </location>
</feature>
<accession>K9VIL7</accession>
<dbReference type="AlphaFoldDB" id="K9VIL7"/>
<dbReference type="STRING" id="179408.Osc7112_2626"/>
<organism evidence="19 20">
    <name type="scientific">Phormidium nigroviride PCC 7112</name>
    <dbReference type="NCBI Taxonomy" id="179408"/>
    <lineage>
        <taxon>Bacteria</taxon>
        <taxon>Bacillati</taxon>
        <taxon>Cyanobacteriota</taxon>
        <taxon>Cyanophyceae</taxon>
        <taxon>Oscillatoriophycideae</taxon>
        <taxon>Oscillatoriales</taxon>
        <taxon>Oscillatoriaceae</taxon>
        <taxon>Phormidium</taxon>
    </lineage>
</organism>
<evidence type="ECO:0000259" key="17">
    <source>
        <dbReference type="PROSITE" id="PS50857"/>
    </source>
</evidence>
<feature type="domain" description="Cytochrome oxidase subunit II transmembrane region profile" evidence="18">
    <location>
        <begin position="21"/>
        <end position="119"/>
    </location>
</feature>
<dbReference type="PROSITE" id="PS50857">
    <property type="entry name" value="COX2_CUA"/>
    <property type="match status" value="1"/>
</dbReference>
<evidence type="ECO:0000256" key="7">
    <source>
        <dbReference type="ARBA" id="ARBA00022967"/>
    </source>
</evidence>
<dbReference type="KEGG" id="oni:Osc7112_2626"/>
<dbReference type="SUPFAM" id="SSF81464">
    <property type="entry name" value="Cytochrome c oxidase subunit II-like, transmembrane region"/>
    <property type="match status" value="1"/>
</dbReference>
<feature type="domain" description="Cytochrome oxidase subunit II copper A binding" evidence="17">
    <location>
        <begin position="174"/>
        <end position="285"/>
    </location>
</feature>
<sequence>MNIPSSILTMLAGIGVTLISLWYGQNHGLLPIAASDEASDIDALFNTMMTISTGLFIMVQGVLIVAAIKYRRRPGDNTDGPPWHDNFPLEILWTAVPAVIILGIGVYSFEIYNSMGGLDPMGNHDHGTMQAHSKMRGSAIAATLSDTPQNAPQIPSQKFVALGVGASPENEDKPADLVVNVMGLQYAWIFSYPESGVSSGELHIPANRDVQLNISAQDVLHAFWLPEFRLKQDAIPGRPSELRFTATKTGEYRVVCAELCGAYHGAMKALAVVHTPEEFDTWLQSQQVASSQNLEQAVAVNPGELSDGEFLAPYVREIKINSETLEQLHPTHH</sequence>
<comment type="cofactor">
    <cofactor evidence="15">
        <name>Cu cation</name>
        <dbReference type="ChEBI" id="CHEBI:23378"/>
    </cofactor>
    <text evidence="15">Binds a copper A center.</text>
</comment>
<evidence type="ECO:0000256" key="12">
    <source>
        <dbReference type="ARBA" id="ARBA00024688"/>
    </source>
</evidence>
<dbReference type="EC" id="7.1.1.9" evidence="15"/>
<dbReference type="Gene3D" id="2.60.40.420">
    <property type="entry name" value="Cupredoxins - blue copper proteins"/>
    <property type="match status" value="1"/>
</dbReference>
<evidence type="ECO:0000256" key="11">
    <source>
        <dbReference type="ARBA" id="ARBA00023136"/>
    </source>
</evidence>
<evidence type="ECO:0000256" key="5">
    <source>
        <dbReference type="ARBA" id="ARBA00022692"/>
    </source>
</evidence>
<dbReference type="OrthoDB" id="9781261at2"/>
<dbReference type="GO" id="GO:0005886">
    <property type="term" value="C:plasma membrane"/>
    <property type="evidence" value="ECO:0007669"/>
    <property type="project" value="UniProtKB-SubCell"/>
</dbReference>
<comment type="function">
    <text evidence="12 15">Subunits I and II form the functional core of the enzyme complex. Electrons originating in cytochrome c are transferred via heme a and Cu(A) to the binuclear center formed by heme a3 and Cu(B).</text>
</comment>
<feature type="transmembrane region" description="Helical" evidence="16">
    <location>
        <begin position="44"/>
        <end position="68"/>
    </location>
</feature>
<dbReference type="GO" id="GO:0004129">
    <property type="term" value="F:cytochrome-c oxidase activity"/>
    <property type="evidence" value="ECO:0007669"/>
    <property type="project" value="UniProtKB-EC"/>
</dbReference>
<keyword evidence="5 14" id="KW-0812">Transmembrane</keyword>
<keyword evidence="4 14" id="KW-0679">Respiratory chain</keyword>
<dbReference type="PRINTS" id="PR01166">
    <property type="entry name" value="CYCOXIDASEII"/>
</dbReference>
<dbReference type="PATRIC" id="fig|179408.3.peg.3216"/>
<reference evidence="19 20" key="1">
    <citation type="submission" date="2012-05" db="EMBL/GenBank/DDBJ databases">
        <title>Finished chromosome of genome of Oscillatoria sp. PCC 7112.</title>
        <authorList>
            <consortium name="US DOE Joint Genome Institute"/>
            <person name="Gugger M."/>
            <person name="Coursin T."/>
            <person name="Rippka R."/>
            <person name="Tandeau De Marsac N."/>
            <person name="Huntemann M."/>
            <person name="Wei C.-L."/>
            <person name="Han J."/>
            <person name="Detter J.C."/>
            <person name="Han C."/>
            <person name="Tapia R."/>
            <person name="Davenport K."/>
            <person name="Daligault H."/>
            <person name="Erkkila T."/>
            <person name="Gu W."/>
            <person name="Munk A.C.C."/>
            <person name="Teshima H."/>
            <person name="Xu Y."/>
            <person name="Chain P."/>
            <person name="Chen A."/>
            <person name="Krypides N."/>
            <person name="Mavromatis K."/>
            <person name="Markowitz V."/>
            <person name="Szeto E."/>
            <person name="Ivanova N."/>
            <person name="Mikhailova N."/>
            <person name="Ovchinnikova G."/>
            <person name="Pagani I."/>
            <person name="Pati A."/>
            <person name="Goodwin L."/>
            <person name="Peters L."/>
            <person name="Pitluck S."/>
            <person name="Woyke T."/>
            <person name="Kerfeld C."/>
        </authorList>
    </citation>
    <scope>NUCLEOTIDE SEQUENCE [LARGE SCALE GENOMIC DNA]</scope>
    <source>
        <strain evidence="19 20">PCC 7112</strain>
    </source>
</reference>
<proteinExistence type="inferred from homology"/>
<protein>
    <recommendedName>
        <fullName evidence="15">Cytochrome c oxidase subunit 2</fullName>
        <ecNumber evidence="15">7.1.1.9</ecNumber>
    </recommendedName>
</protein>
<dbReference type="GO" id="GO:0042773">
    <property type="term" value="P:ATP synthesis coupled electron transport"/>
    <property type="evidence" value="ECO:0007669"/>
    <property type="project" value="TreeGrafter"/>
</dbReference>
<dbReference type="InterPro" id="IPR036257">
    <property type="entry name" value="Cyt_c_oxidase_su2_TM_sf"/>
</dbReference>
<keyword evidence="6 15" id="KW-0479">Metal-binding</keyword>
<evidence type="ECO:0000256" key="15">
    <source>
        <dbReference type="RuleBase" id="RU004024"/>
    </source>
</evidence>
<keyword evidence="7" id="KW-1278">Translocase</keyword>
<dbReference type="eggNOG" id="COG1622">
    <property type="taxonomic scope" value="Bacteria"/>
</dbReference>
<keyword evidence="8 14" id="KW-0249">Electron transport</keyword>
<dbReference type="SUPFAM" id="SSF49503">
    <property type="entry name" value="Cupredoxins"/>
    <property type="match status" value="1"/>
</dbReference>
<evidence type="ECO:0000313" key="20">
    <source>
        <dbReference type="Proteomes" id="UP000010478"/>
    </source>
</evidence>
<evidence type="ECO:0000256" key="2">
    <source>
        <dbReference type="ARBA" id="ARBA00007866"/>
    </source>
</evidence>
<evidence type="ECO:0000313" key="19">
    <source>
        <dbReference type="EMBL" id="AFZ07040.1"/>
    </source>
</evidence>
<dbReference type="GO" id="GO:0005507">
    <property type="term" value="F:copper ion binding"/>
    <property type="evidence" value="ECO:0007669"/>
    <property type="project" value="InterPro"/>
</dbReference>
<dbReference type="Pfam" id="PF00116">
    <property type="entry name" value="COX2"/>
    <property type="match status" value="1"/>
</dbReference>
<dbReference type="PROSITE" id="PS50999">
    <property type="entry name" value="COX2_TM"/>
    <property type="match status" value="1"/>
</dbReference>
<evidence type="ECO:0000256" key="4">
    <source>
        <dbReference type="ARBA" id="ARBA00022660"/>
    </source>
</evidence>
<evidence type="ECO:0000256" key="10">
    <source>
        <dbReference type="ARBA" id="ARBA00023008"/>
    </source>
</evidence>
<keyword evidence="11 16" id="KW-0472">Membrane</keyword>
<keyword evidence="10 15" id="KW-0186">Copper</keyword>
<name>K9VIL7_9CYAN</name>
<dbReference type="PROSITE" id="PS00078">
    <property type="entry name" value="COX2"/>
    <property type="match status" value="1"/>
</dbReference>
<gene>
    <name evidence="19" type="ORF">Osc7112_2626</name>
</gene>
<evidence type="ECO:0000256" key="13">
    <source>
        <dbReference type="ARBA" id="ARBA00047816"/>
    </source>
</evidence>
<dbReference type="Pfam" id="PF02790">
    <property type="entry name" value="COX2_TM"/>
    <property type="match status" value="1"/>
</dbReference>
<dbReference type="Gene3D" id="1.10.287.90">
    <property type="match status" value="1"/>
</dbReference>
<dbReference type="InterPro" id="IPR001505">
    <property type="entry name" value="Copper_CuA"/>
</dbReference>